<proteinExistence type="inferred from homology"/>
<dbReference type="PROSITE" id="PS51194">
    <property type="entry name" value="HELICASE_CTER"/>
    <property type="match status" value="1"/>
</dbReference>
<evidence type="ECO:0000256" key="1">
    <source>
        <dbReference type="ARBA" id="ARBA00007504"/>
    </source>
</evidence>
<accession>G9X170</accession>
<protein>
    <recommendedName>
        <fullName evidence="2 15">ATP-dependent DNA helicase RecG</fullName>
        <ecNumber evidence="13 15">5.6.2.4</ecNumber>
    </recommendedName>
</protein>
<dbReference type="PANTHER" id="PTHR47964">
    <property type="entry name" value="ATP-DEPENDENT DNA HELICASE HOMOLOG RECG, CHLOROPLASTIC"/>
    <property type="match status" value="1"/>
</dbReference>
<evidence type="ECO:0000259" key="16">
    <source>
        <dbReference type="PROSITE" id="PS51192"/>
    </source>
</evidence>
<dbReference type="GO" id="GO:0003677">
    <property type="term" value="F:DNA binding"/>
    <property type="evidence" value="ECO:0007669"/>
    <property type="project" value="UniProtKB-KW"/>
</dbReference>
<keyword evidence="3 15" id="KW-0547">Nucleotide-binding</keyword>
<dbReference type="InterPro" id="IPR011545">
    <property type="entry name" value="DEAD/DEAH_box_helicase_dom"/>
</dbReference>
<keyword evidence="9 15" id="KW-0233">DNA recombination</keyword>
<evidence type="ECO:0000256" key="12">
    <source>
        <dbReference type="ARBA" id="ARBA00034617"/>
    </source>
</evidence>
<dbReference type="Gene3D" id="2.40.50.140">
    <property type="entry name" value="Nucleic acid-binding proteins"/>
    <property type="match status" value="1"/>
</dbReference>
<dbReference type="EC" id="5.6.2.4" evidence="13 15"/>
<dbReference type="Pfam" id="PF19833">
    <property type="entry name" value="RecG_dom3_C"/>
    <property type="match status" value="1"/>
</dbReference>
<dbReference type="GO" id="GO:0006310">
    <property type="term" value="P:DNA recombination"/>
    <property type="evidence" value="ECO:0007669"/>
    <property type="project" value="UniProtKB-UniRule"/>
</dbReference>
<dbReference type="InterPro" id="IPR012340">
    <property type="entry name" value="NA-bd_OB-fold"/>
</dbReference>
<dbReference type="InterPro" id="IPR027417">
    <property type="entry name" value="P-loop_NTPase"/>
</dbReference>
<comment type="catalytic activity">
    <reaction evidence="12 15">
        <text>Couples ATP hydrolysis with the unwinding of duplex DNA by translocating in the 3'-5' direction.</text>
        <dbReference type="EC" id="5.6.2.4"/>
    </reaction>
</comment>
<keyword evidence="6 15" id="KW-0347">Helicase</keyword>
<dbReference type="Pfam" id="PF00270">
    <property type="entry name" value="DEAD"/>
    <property type="match status" value="1"/>
</dbReference>
<keyword evidence="8" id="KW-0238">DNA-binding</keyword>
<evidence type="ECO:0000256" key="15">
    <source>
        <dbReference type="RuleBase" id="RU363016"/>
    </source>
</evidence>
<reference evidence="18 19" key="1">
    <citation type="submission" date="2011-08" db="EMBL/GenBank/DDBJ databases">
        <title>The Genome Sequence of Eubacteriaceae bacterium ACC19a.</title>
        <authorList>
            <consortium name="The Broad Institute Genome Sequencing Platform"/>
            <person name="Earl A."/>
            <person name="Ward D."/>
            <person name="Feldgarden M."/>
            <person name="Gevers D."/>
            <person name="Sizova M."/>
            <person name="Hazen A."/>
            <person name="Epstein S."/>
            <person name="Young S.K."/>
            <person name="Zeng Q."/>
            <person name="Gargeya S."/>
            <person name="Fitzgerald M."/>
            <person name="Haas B."/>
            <person name="Abouelleil A."/>
            <person name="Alvarado L."/>
            <person name="Arachchi H.M."/>
            <person name="Berlin A."/>
            <person name="Brown A."/>
            <person name="Chapman S.B."/>
            <person name="Chen Z."/>
            <person name="Dunbar C."/>
            <person name="Freedman E."/>
            <person name="Gearin G."/>
            <person name="Gellesch M."/>
            <person name="Goldberg J."/>
            <person name="Griggs A."/>
            <person name="Gujja S."/>
            <person name="Heiman D."/>
            <person name="Howarth C."/>
            <person name="Larson L."/>
            <person name="Lui A."/>
            <person name="MacDonald P.J.P."/>
            <person name="Montmayeur A."/>
            <person name="Murphy C."/>
            <person name="Neiman D."/>
            <person name="Pearson M."/>
            <person name="Priest M."/>
            <person name="Roberts A."/>
            <person name="Saif S."/>
            <person name="Shea T."/>
            <person name="Shenoy N."/>
            <person name="Sisk P."/>
            <person name="Stolte C."/>
            <person name="Sykes S."/>
            <person name="Wortman J."/>
            <person name="Nusbaum C."/>
            <person name="Birren B."/>
        </authorList>
    </citation>
    <scope>NUCLEOTIDE SEQUENCE [LARGE SCALE GENOMIC DNA]</scope>
    <source>
        <strain evidence="18 19">ACC19a</strain>
    </source>
</reference>
<dbReference type="GO" id="GO:0005524">
    <property type="term" value="F:ATP binding"/>
    <property type="evidence" value="ECO:0007669"/>
    <property type="project" value="UniProtKB-KW"/>
</dbReference>
<evidence type="ECO:0000256" key="2">
    <source>
        <dbReference type="ARBA" id="ARBA00017846"/>
    </source>
</evidence>
<evidence type="ECO:0000256" key="8">
    <source>
        <dbReference type="ARBA" id="ARBA00023125"/>
    </source>
</evidence>
<organism evidence="18 19">
    <name type="scientific">Peptoanaerobacter stomatis</name>
    <dbReference type="NCBI Taxonomy" id="796937"/>
    <lineage>
        <taxon>Bacteria</taxon>
        <taxon>Bacillati</taxon>
        <taxon>Bacillota</taxon>
        <taxon>Clostridia</taxon>
        <taxon>Peptostreptococcales</taxon>
        <taxon>Filifactoraceae</taxon>
        <taxon>Peptoanaerobacter</taxon>
    </lineage>
</organism>
<evidence type="ECO:0000313" key="19">
    <source>
        <dbReference type="Proteomes" id="UP000006437"/>
    </source>
</evidence>
<name>G9X170_9FIRM</name>
<evidence type="ECO:0000256" key="4">
    <source>
        <dbReference type="ARBA" id="ARBA00022763"/>
    </source>
</evidence>
<dbReference type="NCBIfam" id="NF008168">
    <property type="entry name" value="PRK10917.2-2"/>
    <property type="match status" value="1"/>
</dbReference>
<dbReference type="SMART" id="SM00490">
    <property type="entry name" value="HELICc"/>
    <property type="match status" value="1"/>
</dbReference>
<dbReference type="InterPro" id="IPR033454">
    <property type="entry name" value="RecG_wedge"/>
</dbReference>
<dbReference type="SMART" id="SM00487">
    <property type="entry name" value="DEXDc"/>
    <property type="match status" value="1"/>
</dbReference>
<keyword evidence="4 15" id="KW-0227">DNA damage</keyword>
<dbReference type="RefSeq" id="WP_009526330.1">
    <property type="nucleotide sequence ID" value="NZ_JH414568.1"/>
</dbReference>
<dbReference type="SUPFAM" id="SSF52540">
    <property type="entry name" value="P-loop containing nucleoside triphosphate hydrolases"/>
    <property type="match status" value="2"/>
</dbReference>
<dbReference type="PANTHER" id="PTHR47964:SF1">
    <property type="entry name" value="ATP-DEPENDENT DNA HELICASE HOMOLOG RECG, CHLOROPLASTIC"/>
    <property type="match status" value="1"/>
</dbReference>
<keyword evidence="5 15" id="KW-0378">Hydrolase</keyword>
<dbReference type="GO" id="GO:0043138">
    <property type="term" value="F:3'-5' DNA helicase activity"/>
    <property type="evidence" value="ECO:0007669"/>
    <property type="project" value="UniProtKB-EC"/>
</dbReference>
<feature type="domain" description="Helicase ATP-binding" evidence="16">
    <location>
        <begin position="270"/>
        <end position="430"/>
    </location>
</feature>
<keyword evidence="7 15" id="KW-0067">ATP-binding</keyword>
<gene>
    <name evidence="18" type="ORF">HMPREF9629_02114</name>
</gene>
<dbReference type="PATRIC" id="fig|796937.3.peg.1368"/>
<dbReference type="SUPFAM" id="SSF50249">
    <property type="entry name" value="Nucleic acid-binding proteins"/>
    <property type="match status" value="1"/>
</dbReference>
<evidence type="ECO:0000259" key="17">
    <source>
        <dbReference type="PROSITE" id="PS51194"/>
    </source>
</evidence>
<evidence type="ECO:0000256" key="14">
    <source>
        <dbReference type="ARBA" id="ARBA00048988"/>
    </source>
</evidence>
<evidence type="ECO:0000256" key="5">
    <source>
        <dbReference type="ARBA" id="ARBA00022801"/>
    </source>
</evidence>
<dbReference type="InterPro" id="IPR004609">
    <property type="entry name" value="ATP-dep_DNA_helicase_RecG"/>
</dbReference>
<keyword evidence="11" id="KW-0413">Isomerase</keyword>
<comment type="catalytic activity">
    <reaction evidence="14 15">
        <text>ATP + H2O = ADP + phosphate + H(+)</text>
        <dbReference type="Rhea" id="RHEA:13065"/>
        <dbReference type="ChEBI" id="CHEBI:15377"/>
        <dbReference type="ChEBI" id="CHEBI:15378"/>
        <dbReference type="ChEBI" id="CHEBI:30616"/>
        <dbReference type="ChEBI" id="CHEBI:43474"/>
        <dbReference type="ChEBI" id="CHEBI:456216"/>
        <dbReference type="EC" id="5.6.2.4"/>
    </reaction>
</comment>
<dbReference type="PROSITE" id="PS51192">
    <property type="entry name" value="HELICASE_ATP_BIND_1"/>
    <property type="match status" value="1"/>
</dbReference>
<evidence type="ECO:0000256" key="3">
    <source>
        <dbReference type="ARBA" id="ARBA00022741"/>
    </source>
</evidence>
<evidence type="ECO:0000256" key="7">
    <source>
        <dbReference type="ARBA" id="ARBA00022840"/>
    </source>
</evidence>
<evidence type="ECO:0000256" key="9">
    <source>
        <dbReference type="ARBA" id="ARBA00023172"/>
    </source>
</evidence>
<feature type="domain" description="Helicase C-terminal" evidence="17">
    <location>
        <begin position="449"/>
        <end position="609"/>
    </location>
</feature>
<dbReference type="AlphaFoldDB" id="G9X170"/>
<sequence>MNLNDNVINLPKIGEKKQKVLQNMGVSTIYDLLHYFPRKYEDRSIFKKLNEIKAKEKASVKAKIIRFEKVNLKFKKSIINIYVSDDTSTACIKLFNNNFILPELEKGRYIFFYGQAEENYDLLQFNSPEIEFDKAEKKIGMIYPIYPLSNGIKNSEILSAVKYSIENADMTSLEYLPNEYLEKYRLIPTYDAIKNIHMPKNINILKQSRYRCIFNEFFELNIFLNAQKSNVQKSVGIKFKKSENINDIIKKLPFELTNAQKKVLDDIFSDMNKDVPMRRLIQGDVGSGKTIVAFLSIYNSCMNGYQSAFMVPTEVLAVQHYENALDFFKNTDIKVKLLIGSTKNKAKLYEEIENGEVDVVIGTQALIQEKVVFKNLGLVITDEQHRFGVNQRKKLEEKSNANPDIIVMSATPIPRTLSLVIHKDLDVSVIGELPQNRLPIKTVAERKINEQKVFEFIKKQVKIGRQAYVVCPLVEENYDLDLISVNELYEKLLDVFPKEYSIKVLHGKMKAKEKEDILKNFQENNINILISTTVIEVGINVPNATIMVIYDAQRFGLSQLHQLRGRVGRGDKQSYCVLLYDNANKITMQRIQTLVDTNDGFDIAKKDLQLRGAGEIFGVKQHGIPEFKIGDIMQNIDILEFAQKCANEVMEHMDSRYITNIIEDIYSEMNIS</sequence>
<dbReference type="GO" id="GO:0006281">
    <property type="term" value="P:DNA repair"/>
    <property type="evidence" value="ECO:0007669"/>
    <property type="project" value="UniProtKB-UniRule"/>
</dbReference>
<comment type="function">
    <text evidence="15">Plays a critical role in recombination and DNA repair. Helps process Holliday junction intermediates to mature products by catalyzing branch migration. Has replication fork regression activity, unwinds stalled or blocked replication forks to make a HJ that can be resolved. Has a DNA unwinding activity characteristic of a DNA helicase with 3'-5' polarity.</text>
</comment>
<evidence type="ECO:0000256" key="10">
    <source>
        <dbReference type="ARBA" id="ARBA00023204"/>
    </source>
</evidence>
<dbReference type="Pfam" id="PF00271">
    <property type="entry name" value="Helicase_C"/>
    <property type="match status" value="1"/>
</dbReference>
<dbReference type="CDD" id="cd17992">
    <property type="entry name" value="DEXHc_RecG"/>
    <property type="match status" value="1"/>
</dbReference>
<evidence type="ECO:0000313" key="18">
    <source>
        <dbReference type="EMBL" id="EHL14670.1"/>
    </source>
</evidence>
<dbReference type="GO" id="GO:0016887">
    <property type="term" value="F:ATP hydrolysis activity"/>
    <property type="evidence" value="ECO:0007669"/>
    <property type="project" value="RHEA"/>
</dbReference>
<dbReference type="Gene3D" id="3.40.50.300">
    <property type="entry name" value="P-loop containing nucleotide triphosphate hydrolases"/>
    <property type="match status" value="2"/>
</dbReference>
<comment type="caution">
    <text evidence="18">The sequence shown here is derived from an EMBL/GenBank/DDBJ whole genome shotgun (WGS) entry which is preliminary data.</text>
</comment>
<dbReference type="NCBIfam" id="TIGR00643">
    <property type="entry name" value="recG"/>
    <property type="match status" value="1"/>
</dbReference>
<dbReference type="Proteomes" id="UP000006437">
    <property type="component" value="Unassembled WGS sequence"/>
</dbReference>
<dbReference type="Pfam" id="PF17191">
    <property type="entry name" value="RecG_wedge"/>
    <property type="match status" value="1"/>
</dbReference>
<keyword evidence="10 15" id="KW-0234">DNA repair</keyword>
<dbReference type="EMBL" id="AFZE01000024">
    <property type="protein sequence ID" value="EHL14670.1"/>
    <property type="molecule type" value="Genomic_DNA"/>
</dbReference>
<dbReference type="InterPro" id="IPR014001">
    <property type="entry name" value="Helicase_ATP-bd"/>
</dbReference>
<evidence type="ECO:0000256" key="11">
    <source>
        <dbReference type="ARBA" id="ARBA00023235"/>
    </source>
</evidence>
<evidence type="ECO:0000256" key="6">
    <source>
        <dbReference type="ARBA" id="ARBA00022806"/>
    </source>
</evidence>
<dbReference type="InterPro" id="IPR047112">
    <property type="entry name" value="RecG/Mfd"/>
</dbReference>
<evidence type="ECO:0000256" key="13">
    <source>
        <dbReference type="ARBA" id="ARBA00034808"/>
    </source>
</evidence>
<dbReference type="NCBIfam" id="NF008165">
    <property type="entry name" value="PRK10917.1-3"/>
    <property type="match status" value="1"/>
</dbReference>
<dbReference type="HOGENOM" id="CLU_005122_7_1_9"/>
<dbReference type="InterPro" id="IPR001650">
    <property type="entry name" value="Helicase_C-like"/>
</dbReference>
<comment type="similarity">
    <text evidence="1 15">Belongs to the helicase family. RecG subfamily.</text>
</comment>
<dbReference type="InterPro" id="IPR045562">
    <property type="entry name" value="RecG_dom3_C"/>
</dbReference>